<dbReference type="Pfam" id="PF02518">
    <property type="entry name" value="HATPase_c"/>
    <property type="match status" value="1"/>
</dbReference>
<evidence type="ECO:0000256" key="2">
    <source>
        <dbReference type="ARBA" id="ARBA00012438"/>
    </source>
</evidence>
<dbReference type="Pfam" id="PF01590">
    <property type="entry name" value="GAF"/>
    <property type="match status" value="1"/>
</dbReference>
<keyword evidence="13" id="KW-1185">Reference proteome</keyword>
<feature type="modified residue" description="4-aspartylphosphate" evidence="6">
    <location>
        <position position="1008"/>
    </location>
</feature>
<dbReference type="PROSITE" id="PS50110">
    <property type="entry name" value="RESPONSE_REGULATORY"/>
    <property type="match status" value="1"/>
</dbReference>
<evidence type="ECO:0000313" key="13">
    <source>
        <dbReference type="Proteomes" id="UP000474159"/>
    </source>
</evidence>
<dbReference type="InterPro" id="IPR000014">
    <property type="entry name" value="PAS"/>
</dbReference>
<reference evidence="12 13" key="1">
    <citation type="submission" date="2019-09" db="EMBL/GenBank/DDBJ databases">
        <title>YIM 48816 draft genome.</title>
        <authorList>
            <person name="Jiang L."/>
        </authorList>
    </citation>
    <scope>NUCLEOTIDE SEQUENCE [LARGE SCALE GENOMIC DNA]</scope>
    <source>
        <strain evidence="12 13">YIM 48816</strain>
    </source>
</reference>
<evidence type="ECO:0000259" key="11">
    <source>
        <dbReference type="PROSITE" id="PS50113"/>
    </source>
</evidence>
<feature type="domain" description="PAC" evidence="11">
    <location>
        <begin position="509"/>
        <end position="561"/>
    </location>
</feature>
<dbReference type="SMART" id="SM00387">
    <property type="entry name" value="HATPase_c"/>
    <property type="match status" value="1"/>
</dbReference>
<dbReference type="SMART" id="SM00448">
    <property type="entry name" value="REC"/>
    <property type="match status" value="1"/>
</dbReference>
<dbReference type="CDD" id="cd00082">
    <property type="entry name" value="HisKA"/>
    <property type="match status" value="1"/>
</dbReference>
<feature type="domain" description="Response regulatory" evidence="9">
    <location>
        <begin position="958"/>
        <end position="1074"/>
    </location>
</feature>
<dbReference type="Gene3D" id="1.10.287.130">
    <property type="match status" value="1"/>
</dbReference>
<dbReference type="Pfam" id="PF00512">
    <property type="entry name" value="HisKA"/>
    <property type="match status" value="1"/>
</dbReference>
<dbReference type="CDD" id="cd00130">
    <property type="entry name" value="PAS"/>
    <property type="match status" value="4"/>
</dbReference>
<feature type="domain" description="PAS" evidence="10">
    <location>
        <begin position="435"/>
        <end position="491"/>
    </location>
</feature>
<dbReference type="InterPro" id="IPR003661">
    <property type="entry name" value="HisK_dim/P_dom"/>
</dbReference>
<dbReference type="EMBL" id="VZZK01000027">
    <property type="protein sequence ID" value="KAB1076744.1"/>
    <property type="molecule type" value="Genomic_DNA"/>
</dbReference>
<dbReference type="InterPro" id="IPR036890">
    <property type="entry name" value="HATPase_C_sf"/>
</dbReference>
<evidence type="ECO:0000256" key="5">
    <source>
        <dbReference type="ARBA" id="ARBA00022777"/>
    </source>
</evidence>
<evidence type="ECO:0000259" key="8">
    <source>
        <dbReference type="PROSITE" id="PS50109"/>
    </source>
</evidence>
<dbReference type="InterPro" id="IPR004358">
    <property type="entry name" value="Sig_transdc_His_kin-like_C"/>
</dbReference>
<evidence type="ECO:0000256" key="6">
    <source>
        <dbReference type="PROSITE-ProRule" id="PRU00169"/>
    </source>
</evidence>
<dbReference type="InterPro" id="IPR000700">
    <property type="entry name" value="PAS-assoc_C"/>
</dbReference>
<dbReference type="SMART" id="SM00086">
    <property type="entry name" value="PAC"/>
    <property type="match status" value="4"/>
</dbReference>
<gene>
    <name evidence="12" type="ORF">F6X53_21885</name>
</gene>
<evidence type="ECO:0000256" key="4">
    <source>
        <dbReference type="ARBA" id="ARBA00022679"/>
    </source>
</evidence>
<dbReference type="EC" id="2.7.13.3" evidence="2"/>
<feature type="domain" description="PAC" evidence="11">
    <location>
        <begin position="62"/>
        <end position="116"/>
    </location>
</feature>
<comment type="caution">
    <text evidence="12">The sequence shown here is derived from an EMBL/GenBank/DDBJ whole genome shotgun (WGS) entry which is preliminary data.</text>
</comment>
<evidence type="ECO:0000313" key="12">
    <source>
        <dbReference type="EMBL" id="KAB1076744.1"/>
    </source>
</evidence>
<name>A0A6L3SVY5_9HYPH</name>
<comment type="catalytic activity">
    <reaction evidence="1">
        <text>ATP + protein L-histidine = ADP + protein N-phospho-L-histidine.</text>
        <dbReference type="EC" id="2.7.13.3"/>
    </reaction>
</comment>
<dbReference type="SUPFAM" id="SSF55874">
    <property type="entry name" value="ATPase domain of HSP90 chaperone/DNA topoisomerase II/histidine kinase"/>
    <property type="match status" value="1"/>
</dbReference>
<dbReference type="Gene3D" id="3.30.450.40">
    <property type="match status" value="1"/>
</dbReference>
<dbReference type="InterPro" id="IPR003594">
    <property type="entry name" value="HATPase_dom"/>
</dbReference>
<dbReference type="InterPro" id="IPR001610">
    <property type="entry name" value="PAC"/>
</dbReference>
<dbReference type="GO" id="GO:0000155">
    <property type="term" value="F:phosphorelay sensor kinase activity"/>
    <property type="evidence" value="ECO:0007669"/>
    <property type="project" value="InterPro"/>
</dbReference>
<feature type="domain" description="PAS" evidence="10">
    <location>
        <begin position="588"/>
        <end position="643"/>
    </location>
</feature>
<evidence type="ECO:0000256" key="7">
    <source>
        <dbReference type="SAM" id="Coils"/>
    </source>
</evidence>
<keyword evidence="3 6" id="KW-0597">Phosphoprotein</keyword>
<dbReference type="PROSITE" id="PS50109">
    <property type="entry name" value="HIS_KIN"/>
    <property type="match status" value="1"/>
</dbReference>
<dbReference type="NCBIfam" id="TIGR00229">
    <property type="entry name" value="sensory_box"/>
    <property type="match status" value="3"/>
</dbReference>
<dbReference type="InterPro" id="IPR013655">
    <property type="entry name" value="PAS_fold_3"/>
</dbReference>
<dbReference type="InterPro" id="IPR003018">
    <property type="entry name" value="GAF"/>
</dbReference>
<dbReference type="PROSITE" id="PS50112">
    <property type="entry name" value="PAS"/>
    <property type="match status" value="4"/>
</dbReference>
<dbReference type="InterPro" id="IPR011006">
    <property type="entry name" value="CheY-like_superfamily"/>
</dbReference>
<organism evidence="12 13">
    <name type="scientific">Methylobacterium soli</name>
    <dbReference type="NCBI Taxonomy" id="553447"/>
    <lineage>
        <taxon>Bacteria</taxon>
        <taxon>Pseudomonadati</taxon>
        <taxon>Pseudomonadota</taxon>
        <taxon>Alphaproteobacteria</taxon>
        <taxon>Hyphomicrobiales</taxon>
        <taxon>Methylobacteriaceae</taxon>
        <taxon>Methylobacterium</taxon>
    </lineage>
</organism>
<dbReference type="Gene3D" id="2.10.70.100">
    <property type="match status" value="1"/>
</dbReference>
<feature type="domain" description="PAS" evidence="10">
    <location>
        <begin position="1"/>
        <end position="61"/>
    </location>
</feature>
<dbReference type="CDD" id="cd16919">
    <property type="entry name" value="HATPase_CckA-like"/>
    <property type="match status" value="1"/>
</dbReference>
<dbReference type="PANTHER" id="PTHR43065:SF42">
    <property type="entry name" value="TWO-COMPONENT SENSOR PPRA"/>
    <property type="match status" value="1"/>
</dbReference>
<evidence type="ECO:0000259" key="10">
    <source>
        <dbReference type="PROSITE" id="PS50112"/>
    </source>
</evidence>
<dbReference type="OrthoDB" id="9796100at2"/>
<dbReference type="FunFam" id="3.30.450.20:FF:000099">
    <property type="entry name" value="Sensory box sensor histidine kinase"/>
    <property type="match status" value="1"/>
</dbReference>
<dbReference type="SMART" id="SM00065">
    <property type="entry name" value="GAF"/>
    <property type="match status" value="1"/>
</dbReference>
<dbReference type="PRINTS" id="PR00344">
    <property type="entry name" value="BCTRLSENSOR"/>
</dbReference>
<dbReference type="InterPro" id="IPR005467">
    <property type="entry name" value="His_kinase_dom"/>
</dbReference>
<feature type="domain" description="PAS" evidence="10">
    <location>
        <begin position="135"/>
        <end position="206"/>
    </location>
</feature>
<evidence type="ECO:0000256" key="1">
    <source>
        <dbReference type="ARBA" id="ARBA00000085"/>
    </source>
</evidence>
<dbReference type="SUPFAM" id="SSF55785">
    <property type="entry name" value="PYP-like sensor domain (PAS domain)"/>
    <property type="match status" value="4"/>
</dbReference>
<dbReference type="InterPro" id="IPR036097">
    <property type="entry name" value="HisK_dim/P_sf"/>
</dbReference>
<accession>A0A6L3SVY5</accession>
<dbReference type="Proteomes" id="UP000474159">
    <property type="component" value="Unassembled WGS sequence"/>
</dbReference>
<dbReference type="SUPFAM" id="SSF55781">
    <property type="entry name" value="GAF domain-like"/>
    <property type="match status" value="1"/>
</dbReference>
<dbReference type="InterPro" id="IPR029016">
    <property type="entry name" value="GAF-like_dom_sf"/>
</dbReference>
<dbReference type="PROSITE" id="PS50113">
    <property type="entry name" value="PAC"/>
    <property type="match status" value="3"/>
</dbReference>
<keyword evidence="5" id="KW-0418">Kinase</keyword>
<dbReference type="SUPFAM" id="SSF52172">
    <property type="entry name" value="CheY-like"/>
    <property type="match status" value="1"/>
</dbReference>
<keyword evidence="7" id="KW-0175">Coiled coil</keyword>
<sequence length="1077" mass="118736">MPMIITDPRQDDNPIIFANGAFCRLTGYVLEEILGHNCRFLQGPETDPRDVARIRAAVTEQRGIELPILNYRKDGTTFWNQLLLAPVEDARGEVAYFFASQYDVTADTRQLTALRGENDLLTAEQAASADRLQFSETVLRLATEAAEIGTWDLDVTTGTLIWSPRTKPMFGLSPDAAYNLATFVETLHPEDREATMAALAAMIDPVLRAPLDVEYRIVGHEDEVVRWLASKGRGLFDEAGRCVRAIGVVREVTKRAETDLARREEEKRRTTLLELNDRLRDIQDPDELAYTACEVLGTVLGVSRVGYGVIDKVAETITIQRDWNAPGIESLAGVLHFRDYGSYVEDLKRGETAIVSDATLDPRTRDNAIALEGISALSFVNMPLVEHGSSVALLYVNHAVARSWGETEVALMREVAERVRLATERLRSERALRASEEQFRVLTQAIPNQVWAARPDGYLYWFNEQAYAYAGTQPGSMDGTTEWGRIVHPDDLPSAGGAWARSLATGAVYETEFRIRRSDGVFRWFLVRAEPVRSPDGAILQWVGTNTDIDERRSQAAELAELNASLERRVEERTRERDRTWSVSQDLMVVIDATGAFQALSLAATRILGWQPDEMIGRTVFEFIHPDDVALTVAALNEAIGAELARVENRYRHRDGSYRWLSWTAAPEGDLIYATGRNVTAEKEQAEALLRAEEQLRQSQKMEAVGQLTGGLAHDFNNLLAGISGSLELMQTRMSQGRLKDIDRYMSAAQGASKRAAALTHRLLAFSRRQTLDPKPTDVNALVNGIEDLIRRTVGPAVEVEVVGASGLWPALVDPPQLENALLNLCINARDAMPDGGRITIETGNKWLDRWASQKHDIPEGQYLSLCVTDTGTGMSPDIIAKAFDPFFTTKPIGQGTGLGLSMIYGFAKQSGGQVRIYSEVGDGTTVCLYLPRHYGRATETDPLAGLSEAPRAEQGETVLVVDDEPTVRMLVTEVLEDLGYTAIEAADSASGLKVLQSDVRIDLLVTDVGLPGGMNGRQMADAARVNRPDLKVLFITGYAENAVVGNGHLEPGMAVLTKPFVVETLGVRIREMIAQG</sequence>
<evidence type="ECO:0000259" key="9">
    <source>
        <dbReference type="PROSITE" id="PS50110"/>
    </source>
</evidence>
<feature type="domain" description="Histidine kinase" evidence="8">
    <location>
        <begin position="711"/>
        <end position="935"/>
    </location>
</feature>
<proteinExistence type="predicted"/>
<dbReference type="Pfam" id="PF08447">
    <property type="entry name" value="PAS_3"/>
    <property type="match status" value="3"/>
</dbReference>
<feature type="coiled-coil region" evidence="7">
    <location>
        <begin position="549"/>
        <end position="576"/>
    </location>
</feature>
<dbReference type="Gene3D" id="3.30.565.10">
    <property type="entry name" value="Histidine kinase-like ATPase, C-terminal domain"/>
    <property type="match status" value="1"/>
</dbReference>
<dbReference type="Pfam" id="PF13426">
    <property type="entry name" value="PAS_9"/>
    <property type="match status" value="1"/>
</dbReference>
<dbReference type="Gene3D" id="3.30.450.20">
    <property type="entry name" value="PAS domain"/>
    <property type="match status" value="4"/>
</dbReference>
<dbReference type="SUPFAM" id="SSF47384">
    <property type="entry name" value="Homodimeric domain of signal transducing histidine kinase"/>
    <property type="match status" value="1"/>
</dbReference>
<dbReference type="AlphaFoldDB" id="A0A6L3SVY5"/>
<dbReference type="Gene3D" id="3.40.50.2300">
    <property type="match status" value="1"/>
</dbReference>
<keyword evidence="4" id="KW-0808">Transferase</keyword>
<dbReference type="CDD" id="cd18161">
    <property type="entry name" value="REC_hyHK_blue-like"/>
    <property type="match status" value="1"/>
</dbReference>
<dbReference type="PANTHER" id="PTHR43065">
    <property type="entry name" value="SENSOR HISTIDINE KINASE"/>
    <property type="match status" value="1"/>
</dbReference>
<dbReference type="Pfam" id="PF00072">
    <property type="entry name" value="Response_reg"/>
    <property type="match status" value="1"/>
</dbReference>
<dbReference type="SMART" id="SM00388">
    <property type="entry name" value="HisKA"/>
    <property type="match status" value="1"/>
</dbReference>
<dbReference type="InterPro" id="IPR001789">
    <property type="entry name" value="Sig_transdc_resp-reg_receiver"/>
</dbReference>
<feature type="domain" description="PAC" evidence="11">
    <location>
        <begin position="211"/>
        <end position="264"/>
    </location>
</feature>
<dbReference type="InterPro" id="IPR035965">
    <property type="entry name" value="PAS-like_dom_sf"/>
</dbReference>
<protein>
    <recommendedName>
        <fullName evidence="2">histidine kinase</fullName>
        <ecNumber evidence="2">2.7.13.3</ecNumber>
    </recommendedName>
</protein>
<evidence type="ECO:0000256" key="3">
    <source>
        <dbReference type="ARBA" id="ARBA00022553"/>
    </source>
</evidence>
<dbReference type="SMART" id="SM00091">
    <property type="entry name" value="PAS"/>
    <property type="match status" value="4"/>
</dbReference>